<dbReference type="RefSeq" id="WP_094263708.1">
    <property type="nucleotide sequence ID" value="NZ_NOWF01000003.1"/>
</dbReference>
<dbReference type="NCBIfam" id="TIGR00051">
    <property type="entry name" value="YbgC/FadM family acyl-CoA thioesterase"/>
    <property type="match status" value="1"/>
</dbReference>
<comment type="similarity">
    <text evidence="1">Belongs to the 4-hydroxybenzoyl-CoA thioesterase family.</text>
</comment>
<dbReference type="GO" id="GO:0047617">
    <property type="term" value="F:fatty acyl-CoA hydrolase activity"/>
    <property type="evidence" value="ECO:0007669"/>
    <property type="project" value="TreeGrafter"/>
</dbReference>
<dbReference type="InterPro" id="IPR008272">
    <property type="entry name" value="HB-CoA_thioesterase_AS"/>
</dbReference>
<protein>
    <submittedName>
        <fullName evidence="3">4-hydroxybenzoyl-CoA thioesterase</fullName>
    </submittedName>
</protein>
<dbReference type="PANTHER" id="PTHR31793:SF27">
    <property type="entry name" value="NOVEL THIOESTERASE SUPERFAMILY DOMAIN AND SAPOSIN A-TYPE DOMAIN CONTAINING PROTEIN (0610012H03RIK)"/>
    <property type="match status" value="1"/>
</dbReference>
<name>A0A235B847_9BACL</name>
<keyword evidence="2" id="KW-0378">Hydrolase</keyword>
<evidence type="ECO:0000256" key="2">
    <source>
        <dbReference type="ARBA" id="ARBA00022801"/>
    </source>
</evidence>
<dbReference type="EMBL" id="NOWF01000003">
    <property type="protein sequence ID" value="OYD08402.1"/>
    <property type="molecule type" value="Genomic_DNA"/>
</dbReference>
<dbReference type="InterPro" id="IPR029069">
    <property type="entry name" value="HotDog_dom_sf"/>
</dbReference>
<keyword evidence="4" id="KW-1185">Reference proteome</keyword>
<proteinExistence type="inferred from homology"/>
<dbReference type="InterPro" id="IPR006684">
    <property type="entry name" value="YbgC/YbaW"/>
</dbReference>
<comment type="caution">
    <text evidence="3">The sequence shown here is derived from an EMBL/GenBank/DDBJ whole genome shotgun (WGS) entry which is preliminary data.</text>
</comment>
<dbReference type="Pfam" id="PF13279">
    <property type="entry name" value="4HBT_2"/>
    <property type="match status" value="1"/>
</dbReference>
<evidence type="ECO:0000313" key="4">
    <source>
        <dbReference type="Proteomes" id="UP000215459"/>
    </source>
</evidence>
<dbReference type="CDD" id="cd00586">
    <property type="entry name" value="4HBT"/>
    <property type="match status" value="1"/>
</dbReference>
<sequence>MKEPVFETTMRVRYQETDQMGVVHHSNYAIWFEVGRTDFIRRLGASYKDLEQRGILLPVVDLTCRFVAPARYDDEVRIATRISEARGPKLVFRYEVRRAEDGGVLARGTTTHLWVDRHMKRINLKRSAPDIFEIISRGFPASRGG</sequence>
<dbReference type="PANTHER" id="PTHR31793">
    <property type="entry name" value="4-HYDROXYBENZOYL-COA THIOESTERASE FAMILY MEMBER"/>
    <property type="match status" value="1"/>
</dbReference>
<gene>
    <name evidence="3" type="ORF">CHM34_06090</name>
</gene>
<evidence type="ECO:0000256" key="1">
    <source>
        <dbReference type="ARBA" id="ARBA00005953"/>
    </source>
</evidence>
<dbReference type="PROSITE" id="PS01328">
    <property type="entry name" value="4HBCOA_THIOESTERASE"/>
    <property type="match status" value="1"/>
</dbReference>
<evidence type="ECO:0000313" key="3">
    <source>
        <dbReference type="EMBL" id="OYD08402.1"/>
    </source>
</evidence>
<dbReference type="Gene3D" id="3.10.129.10">
    <property type="entry name" value="Hotdog Thioesterase"/>
    <property type="match status" value="1"/>
</dbReference>
<dbReference type="Proteomes" id="UP000215459">
    <property type="component" value="Unassembled WGS sequence"/>
</dbReference>
<accession>A0A235B847</accession>
<dbReference type="OrthoDB" id="9800856at2"/>
<reference evidence="3 4" key="1">
    <citation type="submission" date="2017-07" db="EMBL/GenBank/DDBJ databases">
        <title>The genome sequence of Paludifilum halophilum highlights mechanisms for microbial adaptation to high salt environemnts.</title>
        <authorList>
            <person name="Belbahri L."/>
        </authorList>
    </citation>
    <scope>NUCLEOTIDE SEQUENCE [LARGE SCALE GENOMIC DNA]</scope>
    <source>
        <strain evidence="3 4">DSM 102817</strain>
    </source>
</reference>
<organism evidence="3 4">
    <name type="scientific">Paludifilum halophilum</name>
    <dbReference type="NCBI Taxonomy" id="1642702"/>
    <lineage>
        <taxon>Bacteria</taxon>
        <taxon>Bacillati</taxon>
        <taxon>Bacillota</taxon>
        <taxon>Bacilli</taxon>
        <taxon>Bacillales</taxon>
        <taxon>Thermoactinomycetaceae</taxon>
        <taxon>Paludifilum</taxon>
    </lineage>
</organism>
<dbReference type="InterPro" id="IPR050563">
    <property type="entry name" value="4-hydroxybenzoyl-CoA_TE"/>
</dbReference>
<dbReference type="SUPFAM" id="SSF54637">
    <property type="entry name" value="Thioesterase/thiol ester dehydrase-isomerase"/>
    <property type="match status" value="1"/>
</dbReference>
<dbReference type="PIRSF" id="PIRSF003230">
    <property type="entry name" value="YbgC"/>
    <property type="match status" value="1"/>
</dbReference>
<dbReference type="AlphaFoldDB" id="A0A235B847"/>